<dbReference type="InterPro" id="IPR050271">
    <property type="entry name" value="UDP-glycosyltransferase"/>
</dbReference>
<evidence type="ECO:0000256" key="2">
    <source>
        <dbReference type="ARBA" id="ARBA00022679"/>
    </source>
</evidence>
<dbReference type="Pfam" id="PF00201">
    <property type="entry name" value="UDPGT"/>
    <property type="match status" value="1"/>
</dbReference>
<keyword evidence="2" id="KW-0808">Transferase</keyword>
<proteinExistence type="predicted"/>
<dbReference type="Proteomes" id="UP001204772">
    <property type="component" value="Unassembled WGS sequence"/>
</dbReference>
<dbReference type="PANTHER" id="PTHR48043">
    <property type="entry name" value="EG:EG0003.4 PROTEIN-RELATED"/>
    <property type="match status" value="1"/>
</dbReference>
<accession>A0ABT1FMV1</accession>
<dbReference type="SUPFAM" id="SSF53756">
    <property type="entry name" value="UDP-Glycosyltransferase/glycogen phosphorylase"/>
    <property type="match status" value="1"/>
</dbReference>
<dbReference type="CDD" id="cd03784">
    <property type="entry name" value="GT1_Gtf-like"/>
    <property type="match status" value="1"/>
</dbReference>
<organism evidence="3 4">
    <name type="scientific">Runella salmonicolor</name>
    <dbReference type="NCBI Taxonomy" id="2950278"/>
    <lineage>
        <taxon>Bacteria</taxon>
        <taxon>Pseudomonadati</taxon>
        <taxon>Bacteroidota</taxon>
        <taxon>Cytophagia</taxon>
        <taxon>Cytophagales</taxon>
        <taxon>Spirosomataceae</taxon>
        <taxon>Runella</taxon>
    </lineage>
</organism>
<dbReference type="PANTHER" id="PTHR48043:SF145">
    <property type="entry name" value="FI06409P-RELATED"/>
    <property type="match status" value="1"/>
</dbReference>
<evidence type="ECO:0000256" key="1">
    <source>
        <dbReference type="ARBA" id="ARBA00022676"/>
    </source>
</evidence>
<evidence type="ECO:0000313" key="4">
    <source>
        <dbReference type="Proteomes" id="UP001204772"/>
    </source>
</evidence>
<evidence type="ECO:0000313" key="3">
    <source>
        <dbReference type="EMBL" id="MCP1383089.1"/>
    </source>
</evidence>
<reference evidence="3 4" key="1">
    <citation type="submission" date="2022-06" db="EMBL/GenBank/DDBJ databases">
        <title>Runella sp. S5 genome sequencing.</title>
        <authorList>
            <person name="Park S."/>
        </authorList>
    </citation>
    <scope>NUCLEOTIDE SEQUENCE [LARGE SCALE GENOMIC DNA]</scope>
    <source>
        <strain evidence="3 4">S5</strain>
    </source>
</reference>
<dbReference type="InterPro" id="IPR002213">
    <property type="entry name" value="UDP_glucos_trans"/>
</dbReference>
<keyword evidence="1" id="KW-0328">Glycosyltransferase</keyword>
<comment type="caution">
    <text evidence="3">The sequence shown here is derived from an EMBL/GenBank/DDBJ whole genome shotgun (WGS) entry which is preliminary data.</text>
</comment>
<name>A0ABT1FMV1_9BACT</name>
<dbReference type="Gene3D" id="3.40.50.2000">
    <property type="entry name" value="Glycogen Phosphorylase B"/>
    <property type="match status" value="1"/>
</dbReference>
<protein>
    <submittedName>
        <fullName evidence="3">Glycosyltransferase</fullName>
    </submittedName>
</protein>
<keyword evidence="4" id="KW-1185">Reference proteome</keyword>
<dbReference type="RefSeq" id="WP_253527675.1">
    <property type="nucleotide sequence ID" value="NZ_JAMZEL010000004.1"/>
</dbReference>
<gene>
    <name evidence="3" type="ORF">NCI00_11665</name>
</gene>
<dbReference type="EMBL" id="JAMZEL010000004">
    <property type="protein sequence ID" value="MCP1383089.1"/>
    <property type="molecule type" value="Genomic_DNA"/>
</dbReference>
<sequence length="445" mass="52190">MKDNIIFISAPIKSHIIPSFYIANLLSIEFNIYYIVTDENLASLVEKNNYKVILSSGYRPLLGMEKTFAYKNGKKGTLNHLLSIINQDVDKFRQRELKEIYKKFNPKAVFIDMFSSTDYILLYGLGKKNLFFFNPMPSTYRIHGFPVVSEPDFLNKYYDVSRNPLKSTKISLKNLIRKPRNTLLLLLQFFFARKTLKDNGLSEKIIADNNEYTIGFIGVPEFLLLPIEFEFSEKIKLPWQNYLGLAINEKRVYDDLDAEYYEDWIEITQFRKPIIYCSFGTYYSGSEDKLFNFIEKLIYVKKELNLVFIISTNSMNLKNRIKKKAINGFYVYNSVPQLQVLKRASIYICHGGMGSIKESIFYGVPLLAYPLDLNYDQCGNGLKIFYHEIGLRGDFIFDNEHDILEKIKELLNNNKYSRKIKELKKQIDISYSENKNRELIKSFFQ</sequence>